<dbReference type="PANTHER" id="PTHR30289">
    <property type="entry name" value="UNCHARACTERIZED PROTEIN YBCL-RELATED"/>
    <property type="match status" value="1"/>
</dbReference>
<dbReference type="InterPro" id="IPR036610">
    <property type="entry name" value="PEBP-like_sf"/>
</dbReference>
<evidence type="ECO:0000313" key="1">
    <source>
        <dbReference type="EMBL" id="XBS07545.1"/>
    </source>
</evidence>
<dbReference type="CDD" id="cd00865">
    <property type="entry name" value="PEBP_bact_arch"/>
    <property type="match status" value="1"/>
</dbReference>
<dbReference type="GO" id="GO:0004860">
    <property type="term" value="F:protein kinase inhibitor activity"/>
    <property type="evidence" value="ECO:0007669"/>
    <property type="project" value="UniProtKB-KW"/>
</dbReference>
<dbReference type="Gene3D" id="3.90.280.10">
    <property type="entry name" value="PEBP-like"/>
    <property type="match status" value="1"/>
</dbReference>
<keyword evidence="1" id="KW-0649">Protein kinase inhibitor</keyword>
<organism evidence="1">
    <name type="scientific">Pediococcus pentosaceus CGMCC 7049</name>
    <dbReference type="NCBI Taxonomy" id="1460385"/>
    <lineage>
        <taxon>Bacteria</taxon>
        <taxon>Bacillati</taxon>
        <taxon>Bacillota</taxon>
        <taxon>Bacilli</taxon>
        <taxon>Lactobacillales</taxon>
        <taxon>Lactobacillaceae</taxon>
        <taxon>Pediococcus</taxon>
    </lineage>
</organism>
<name>A0AAU7NIV3_PEDPE</name>
<sequence length="176" mass="19155">MNNPFLGLQNVPSFDVTSKDIVNGRLSDIKFMSGDFGIEGGQDISPEVSWTGTPSDTKSFVVTLYDSDAPTGSGFWHWAVYNILATVNKLPQDAGNKDNSKLPSKAIQLPNDARTKKYIGAAPPKGHGVHHYFLTVWALNVETVAIPEDSTPAFLGFTMFGHVLARGVLNFEVEVK</sequence>
<dbReference type="EMBL" id="CP157400">
    <property type="protein sequence ID" value="XBS07545.1"/>
    <property type="molecule type" value="Genomic_DNA"/>
</dbReference>
<protein>
    <submittedName>
        <fullName evidence="1">YbhB/YbcL family Raf kinase inhibitor-like protein</fullName>
    </submittedName>
</protein>
<dbReference type="InterPro" id="IPR008914">
    <property type="entry name" value="PEBP"/>
</dbReference>
<reference evidence="1" key="2">
    <citation type="submission" date="2024-05" db="EMBL/GenBank/DDBJ databases">
        <authorList>
            <person name="Chen H."/>
        </authorList>
    </citation>
    <scope>NUCLEOTIDE SEQUENCE</scope>
    <source>
        <strain evidence="1">CGMCC 7049</strain>
    </source>
</reference>
<reference evidence="1" key="1">
    <citation type="submission" date="2014-02" db="EMBL/GenBank/DDBJ databases">
        <authorList>
            <person name="Zhao D."/>
            <person name="Dong X."/>
            <person name="Li Y."/>
            <person name="Lv L."/>
            <person name="Zhao D."/>
            <person name="Gao Y."/>
            <person name="Wang Y."/>
            <person name="Li Y."/>
        </authorList>
    </citation>
    <scope>NUCLEOTIDE SEQUENCE</scope>
    <source>
        <strain evidence="1">CGMCC 7049</strain>
    </source>
</reference>
<proteinExistence type="predicted"/>
<dbReference type="PANTHER" id="PTHR30289:SF1">
    <property type="entry name" value="PEBP (PHOSPHATIDYLETHANOLAMINE-BINDING PROTEIN) FAMILY PROTEIN"/>
    <property type="match status" value="1"/>
</dbReference>
<dbReference type="AlphaFoldDB" id="A0AAU7NIV3"/>
<dbReference type="NCBIfam" id="TIGR00481">
    <property type="entry name" value="YbhB/YbcL family Raf kinase inhibitor-like protein"/>
    <property type="match status" value="1"/>
</dbReference>
<dbReference type="InterPro" id="IPR005247">
    <property type="entry name" value="YbhB_YbcL/LppC-like"/>
</dbReference>
<dbReference type="Pfam" id="PF01161">
    <property type="entry name" value="PBP"/>
    <property type="match status" value="1"/>
</dbReference>
<accession>A0AAU7NIV3</accession>
<gene>
    <name evidence="1" type="ORF">BB06_04745</name>
</gene>
<dbReference type="SUPFAM" id="SSF49777">
    <property type="entry name" value="PEBP-like"/>
    <property type="match status" value="1"/>
</dbReference>
<dbReference type="RefSeq" id="WP_002833071.1">
    <property type="nucleotide sequence ID" value="NZ_CP157400.1"/>
</dbReference>